<protein>
    <submittedName>
        <fullName evidence="6">Multidrug resistance protein MdtN</fullName>
    </submittedName>
</protein>
<dbReference type="InterPro" id="IPR059052">
    <property type="entry name" value="HH_YbhG-like"/>
</dbReference>
<dbReference type="Gene3D" id="2.40.50.100">
    <property type="match status" value="2"/>
</dbReference>
<evidence type="ECO:0000259" key="5">
    <source>
        <dbReference type="Pfam" id="PF25881"/>
    </source>
</evidence>
<dbReference type="PANTHER" id="PTHR32347:SF23">
    <property type="entry name" value="BLL5650 PROTEIN"/>
    <property type="match status" value="1"/>
</dbReference>
<dbReference type="OrthoDB" id="9785187at2"/>
<feature type="domain" description="YbhG-like alpha-helical hairpin" evidence="5">
    <location>
        <begin position="102"/>
        <end position="229"/>
    </location>
</feature>
<proteinExistence type="predicted"/>
<feature type="region of interest" description="Disordered" evidence="4">
    <location>
        <begin position="363"/>
        <end position="383"/>
    </location>
</feature>
<evidence type="ECO:0000256" key="3">
    <source>
        <dbReference type="SAM" id="Coils"/>
    </source>
</evidence>
<evidence type="ECO:0000313" key="7">
    <source>
        <dbReference type="Proteomes" id="UP000324233"/>
    </source>
</evidence>
<accession>A0A5B9W8M7</accession>
<comment type="subcellular location">
    <subcellularLocation>
        <location evidence="1">Cell envelope</location>
    </subcellularLocation>
</comment>
<evidence type="ECO:0000256" key="4">
    <source>
        <dbReference type="SAM" id="MobiDB-lite"/>
    </source>
</evidence>
<dbReference type="SUPFAM" id="SSF111369">
    <property type="entry name" value="HlyD-like secretion proteins"/>
    <property type="match status" value="2"/>
</dbReference>
<evidence type="ECO:0000256" key="2">
    <source>
        <dbReference type="ARBA" id="ARBA00023054"/>
    </source>
</evidence>
<evidence type="ECO:0000256" key="1">
    <source>
        <dbReference type="ARBA" id="ARBA00004196"/>
    </source>
</evidence>
<dbReference type="Gene3D" id="1.10.287.470">
    <property type="entry name" value="Helix hairpin bin"/>
    <property type="match status" value="2"/>
</dbReference>
<keyword evidence="7" id="KW-1185">Reference proteome</keyword>
<feature type="compositionally biased region" description="Polar residues" evidence="4">
    <location>
        <begin position="363"/>
        <end position="374"/>
    </location>
</feature>
<organism evidence="6 7">
    <name type="scientific">Aquisphaera giovannonii</name>
    <dbReference type="NCBI Taxonomy" id="406548"/>
    <lineage>
        <taxon>Bacteria</taxon>
        <taxon>Pseudomonadati</taxon>
        <taxon>Planctomycetota</taxon>
        <taxon>Planctomycetia</taxon>
        <taxon>Isosphaerales</taxon>
        <taxon>Isosphaeraceae</taxon>
        <taxon>Aquisphaera</taxon>
    </lineage>
</organism>
<gene>
    <name evidence="6" type="primary">mdtN_2</name>
    <name evidence="6" type="ORF">OJF2_48300</name>
</gene>
<dbReference type="GO" id="GO:0030313">
    <property type="term" value="C:cell envelope"/>
    <property type="evidence" value="ECO:0007669"/>
    <property type="project" value="UniProtKB-SubCell"/>
</dbReference>
<dbReference type="InterPro" id="IPR050465">
    <property type="entry name" value="UPF0194_transport"/>
</dbReference>
<reference evidence="6 7" key="1">
    <citation type="submission" date="2019-08" db="EMBL/GenBank/DDBJ databases">
        <title>Deep-cultivation of Planctomycetes and their phenomic and genomic characterization uncovers novel biology.</title>
        <authorList>
            <person name="Wiegand S."/>
            <person name="Jogler M."/>
            <person name="Boedeker C."/>
            <person name="Pinto D."/>
            <person name="Vollmers J."/>
            <person name="Rivas-Marin E."/>
            <person name="Kohn T."/>
            <person name="Peeters S.H."/>
            <person name="Heuer A."/>
            <person name="Rast P."/>
            <person name="Oberbeckmann S."/>
            <person name="Bunk B."/>
            <person name="Jeske O."/>
            <person name="Meyerdierks A."/>
            <person name="Storesund J.E."/>
            <person name="Kallscheuer N."/>
            <person name="Luecker S."/>
            <person name="Lage O.M."/>
            <person name="Pohl T."/>
            <person name="Merkel B.J."/>
            <person name="Hornburger P."/>
            <person name="Mueller R.-W."/>
            <person name="Bruemmer F."/>
            <person name="Labrenz M."/>
            <person name="Spormann A.M."/>
            <person name="Op den Camp H."/>
            <person name="Overmann J."/>
            <person name="Amann R."/>
            <person name="Jetten M.S.M."/>
            <person name="Mascher T."/>
            <person name="Medema M.H."/>
            <person name="Devos D.P."/>
            <person name="Kaster A.-K."/>
            <person name="Ovreas L."/>
            <person name="Rohde M."/>
            <person name="Galperin M.Y."/>
            <person name="Jogler C."/>
        </authorList>
    </citation>
    <scope>NUCLEOTIDE SEQUENCE [LARGE SCALE GENOMIC DNA]</scope>
    <source>
        <strain evidence="6 7">OJF2</strain>
    </source>
</reference>
<dbReference type="KEGG" id="agv:OJF2_48300"/>
<evidence type="ECO:0000313" key="6">
    <source>
        <dbReference type="EMBL" id="QEH36270.1"/>
    </source>
</evidence>
<sequence>MFTRYILPLIAIAGIVAGVGSVWPKKPAPPPEPLRSPPVQPAGMEKPIYGAGLVEAQRENIPIGTVVPGMVAEVYVDGRPGYEPAHKRVGDRVRKGEPLFRIDDRDLRAELAVRECALRAAESQLHRLVKMPRPEDVPPAEAAVEEARARLKDAEAAYYRDLALFDKKMLAASDFDKDRYTMQAARATLAKAEADLAKLKAGSWKEDIDVQRAAVDQAKAQVEDVRIMLDRLTVRAPVDGQVLQVNIRPGQVATLTWKEPMIVLGEVNQLHVRVDVDENDLFRFREGVPATATLKGRKEPVFPLRFVRIEPYVIPKKSLTGDNTERVDTRVLQVLYALPDDRPAVVYVGQQMDVFLAVETGSDRGQSASANPPASQEAGPGIQ</sequence>
<name>A0A5B9W8M7_9BACT</name>
<dbReference type="RefSeq" id="WP_148595977.1">
    <property type="nucleotide sequence ID" value="NZ_CP042997.1"/>
</dbReference>
<dbReference type="Pfam" id="PF25881">
    <property type="entry name" value="HH_YBHG"/>
    <property type="match status" value="1"/>
</dbReference>
<feature type="coiled-coil region" evidence="3">
    <location>
        <begin position="182"/>
        <end position="235"/>
    </location>
</feature>
<dbReference type="PANTHER" id="PTHR32347">
    <property type="entry name" value="EFFLUX SYSTEM COMPONENT YKNX-RELATED"/>
    <property type="match status" value="1"/>
</dbReference>
<dbReference type="Gene3D" id="2.40.30.170">
    <property type="match status" value="1"/>
</dbReference>
<dbReference type="Proteomes" id="UP000324233">
    <property type="component" value="Chromosome"/>
</dbReference>
<dbReference type="EMBL" id="CP042997">
    <property type="protein sequence ID" value="QEH36270.1"/>
    <property type="molecule type" value="Genomic_DNA"/>
</dbReference>
<dbReference type="AlphaFoldDB" id="A0A5B9W8M7"/>
<keyword evidence="2 3" id="KW-0175">Coiled coil</keyword>